<evidence type="ECO:0000313" key="1">
    <source>
        <dbReference type="Proteomes" id="UP000887576"/>
    </source>
</evidence>
<reference evidence="2" key="1">
    <citation type="submission" date="2022-11" db="UniProtKB">
        <authorList>
            <consortium name="WormBaseParasite"/>
        </authorList>
    </citation>
    <scope>IDENTIFICATION</scope>
</reference>
<accession>A0AC34Q2L1</accession>
<sequence length="297" mass="34023">MTKYTLQYFKINGRAGGIRLLLDYLKVPYTDEYVDFADWPKIKEATPFGQVPVLKSTPFGQLPVLKCDCGLQLPETTAIYRYIGAKHGAVADTLEEQALCDALADHLQDYMSKLSLFIGGIMGKKLPRERLQEYLDESNKFFIERLVPDLNKQLKKNGTGYLVGKKPTWVDFIVADTMDSHLYFSDNADKDQLGELIQHKDKIFGLPGVQKRVEERKDLNKQLKKNGTGYLVGKKPTWVDFIVADTMDSHLYFSENADKDQLGELVQHKDKIFGLPGLEKRVEERKGLYPPREMYKF</sequence>
<name>A0AC34Q2L1_9BILA</name>
<dbReference type="Proteomes" id="UP000887576">
    <property type="component" value="Unplaced"/>
</dbReference>
<evidence type="ECO:0000313" key="2">
    <source>
        <dbReference type="WBParaSite" id="JU765_v2.g12247.t1"/>
    </source>
</evidence>
<protein>
    <submittedName>
        <fullName evidence="2">Glutathione S-transferase</fullName>
    </submittedName>
</protein>
<organism evidence="1 2">
    <name type="scientific">Panagrolaimus sp. JU765</name>
    <dbReference type="NCBI Taxonomy" id="591449"/>
    <lineage>
        <taxon>Eukaryota</taxon>
        <taxon>Metazoa</taxon>
        <taxon>Ecdysozoa</taxon>
        <taxon>Nematoda</taxon>
        <taxon>Chromadorea</taxon>
        <taxon>Rhabditida</taxon>
        <taxon>Tylenchina</taxon>
        <taxon>Panagrolaimomorpha</taxon>
        <taxon>Panagrolaimoidea</taxon>
        <taxon>Panagrolaimidae</taxon>
        <taxon>Panagrolaimus</taxon>
    </lineage>
</organism>
<dbReference type="WBParaSite" id="JU765_v2.g12247.t1">
    <property type="protein sequence ID" value="JU765_v2.g12247.t1"/>
    <property type="gene ID" value="JU765_v2.g12247"/>
</dbReference>
<proteinExistence type="predicted"/>